<dbReference type="InterPro" id="IPR012893">
    <property type="entry name" value="HipA-like_C"/>
</dbReference>
<dbReference type="AlphaFoldDB" id="N6ZZP9"/>
<sequence>MVGPGKRTQARVLDVWINGLRVGQWQVTAQGEDRFRYAPEWLESAEARPLSLSLPMPLDAAAPALRGLRVRNYFDNLLPDSEQIRMRLQARFRTPGRGVFELLQAIGRDCVGAVQLLPEGQGPEGVFRIDAEPLDEADVEHLLRAAVAPVRAFGEVATDLDDFRISIAGAQEKTALTRHAGRWCRPLGATPTTHIFKLPLGLVGNRQADMRTSVENEWLCARLLAAFGLPVAQCEIEHFGTQKVLVVERFDRRLSATGDYWLRLPQEDFCQATATPPALKYEADGGPGLLDLARILQGSVRRDDDLRIVLKAQLLFWMLAASDGHAKNFSIFLLAGGRYRLAPLYDVLSAWPVAGTGENRLDPARLRLAMALRGRNAHYRLRDIQRRHFNAMAHRCGLGADMEDIVEDVLAQLDPVLDKLGAELPAGFPEDVFATIAAGMRASARRLQNQKRTIDPT</sequence>
<evidence type="ECO:0000256" key="2">
    <source>
        <dbReference type="ARBA" id="ARBA00022679"/>
    </source>
</evidence>
<dbReference type="Proteomes" id="UP000013047">
    <property type="component" value="Unassembled WGS sequence"/>
</dbReference>
<evidence type="ECO:0000259" key="5">
    <source>
        <dbReference type="Pfam" id="PF13657"/>
    </source>
</evidence>
<dbReference type="PANTHER" id="PTHR37419">
    <property type="entry name" value="SERINE/THREONINE-PROTEIN KINASE TOXIN HIPA"/>
    <property type="match status" value="1"/>
</dbReference>
<comment type="similarity">
    <text evidence="1">Belongs to the HipA Ser/Thr kinase family.</text>
</comment>
<dbReference type="RefSeq" id="WP_004359958.1">
    <property type="nucleotide sequence ID" value="NZ_AMXF01000039.1"/>
</dbReference>
<keyword evidence="2" id="KW-0808">Transferase</keyword>
<evidence type="ECO:0000313" key="7">
    <source>
        <dbReference type="Proteomes" id="UP000013047"/>
    </source>
</evidence>
<dbReference type="OrthoDB" id="9805913at2"/>
<reference evidence="6 7" key="1">
    <citation type="submission" date="2012-09" db="EMBL/GenBank/DDBJ databases">
        <title>Draft Genome Sequences of 6 Strains from Genus Thauera.</title>
        <authorList>
            <person name="Liu B."/>
            <person name="Shapleigh J.P."/>
            <person name="Frostegard A.H."/>
        </authorList>
    </citation>
    <scope>NUCLEOTIDE SEQUENCE [LARGE SCALE GENOMIC DNA]</scope>
    <source>
        <strain evidence="6 7">B4P</strain>
    </source>
</reference>
<keyword evidence="7" id="KW-1185">Reference proteome</keyword>
<dbReference type="GO" id="GO:0004674">
    <property type="term" value="F:protein serine/threonine kinase activity"/>
    <property type="evidence" value="ECO:0007669"/>
    <property type="project" value="TreeGrafter"/>
</dbReference>
<feature type="domain" description="HipA-like C-terminal" evidence="4">
    <location>
        <begin position="165"/>
        <end position="413"/>
    </location>
</feature>
<dbReference type="GO" id="GO:0005829">
    <property type="term" value="C:cytosol"/>
    <property type="evidence" value="ECO:0007669"/>
    <property type="project" value="TreeGrafter"/>
</dbReference>
<dbReference type="CDD" id="cd17808">
    <property type="entry name" value="HipA_Ec_like"/>
    <property type="match status" value="1"/>
</dbReference>
<evidence type="ECO:0000256" key="3">
    <source>
        <dbReference type="ARBA" id="ARBA00022777"/>
    </source>
</evidence>
<feature type="domain" description="HipA N-terminal subdomain 1" evidence="5">
    <location>
        <begin position="13"/>
        <end position="116"/>
    </location>
</feature>
<evidence type="ECO:0000259" key="4">
    <source>
        <dbReference type="Pfam" id="PF07804"/>
    </source>
</evidence>
<dbReference type="InterPro" id="IPR052028">
    <property type="entry name" value="HipA_Ser/Thr_kinase"/>
</dbReference>
<evidence type="ECO:0000256" key="1">
    <source>
        <dbReference type="ARBA" id="ARBA00010164"/>
    </source>
</evidence>
<name>N6ZZP9_9RHOO</name>
<dbReference type="InterPro" id="IPR017508">
    <property type="entry name" value="HipA_N1"/>
</dbReference>
<dbReference type="NCBIfam" id="TIGR03071">
    <property type="entry name" value="couple_hipA"/>
    <property type="match status" value="1"/>
</dbReference>
<keyword evidence="3" id="KW-0418">Kinase</keyword>
<accession>N6ZZP9</accession>
<protein>
    <submittedName>
        <fullName evidence="6">HipA domain-containing protein</fullName>
    </submittedName>
</protein>
<dbReference type="EMBL" id="AMXF01000039">
    <property type="protein sequence ID" value="ENO97619.1"/>
    <property type="molecule type" value="Genomic_DNA"/>
</dbReference>
<organism evidence="6 7">
    <name type="scientific">Thauera phenylacetica B4P</name>
    <dbReference type="NCBI Taxonomy" id="1234382"/>
    <lineage>
        <taxon>Bacteria</taxon>
        <taxon>Pseudomonadati</taxon>
        <taxon>Pseudomonadota</taxon>
        <taxon>Betaproteobacteria</taxon>
        <taxon>Rhodocyclales</taxon>
        <taxon>Zoogloeaceae</taxon>
        <taxon>Thauera</taxon>
    </lineage>
</organism>
<dbReference type="Pfam" id="PF07804">
    <property type="entry name" value="HipA_C"/>
    <property type="match status" value="1"/>
</dbReference>
<dbReference type="Pfam" id="PF13657">
    <property type="entry name" value="Couple_hipA"/>
    <property type="match status" value="1"/>
</dbReference>
<dbReference type="PANTHER" id="PTHR37419:SF1">
    <property type="entry name" value="SERINE_THREONINE-PROTEIN KINASE TOXIN HIPA"/>
    <property type="match status" value="1"/>
</dbReference>
<proteinExistence type="inferred from homology"/>
<gene>
    <name evidence="6" type="ORF">C667_08008</name>
</gene>
<comment type="caution">
    <text evidence="6">The sequence shown here is derived from an EMBL/GenBank/DDBJ whole genome shotgun (WGS) entry which is preliminary data.</text>
</comment>
<evidence type="ECO:0000313" key="6">
    <source>
        <dbReference type="EMBL" id="ENO97619.1"/>
    </source>
</evidence>